<keyword evidence="4" id="KW-0472">Membrane</keyword>
<dbReference type="RefSeq" id="WP_207563002.1">
    <property type="nucleotide sequence ID" value="NZ_CP046072.1"/>
</dbReference>
<feature type="domain" description="HAMP" evidence="6">
    <location>
        <begin position="424"/>
        <end position="478"/>
    </location>
</feature>
<dbReference type="Gene3D" id="1.10.287.950">
    <property type="entry name" value="Methyl-accepting chemotaxis protein"/>
    <property type="match status" value="1"/>
</dbReference>
<evidence type="ECO:0000313" key="8">
    <source>
        <dbReference type="Proteomes" id="UP000671852"/>
    </source>
</evidence>
<dbReference type="InterPro" id="IPR003660">
    <property type="entry name" value="HAMP_dom"/>
</dbReference>
<reference evidence="7" key="2">
    <citation type="submission" date="2021-04" db="EMBL/GenBank/DDBJ databases">
        <title>Isolation and characterization of a novel species of the genus Sulfurimonas.</title>
        <authorList>
            <person name="Fukui M."/>
        </authorList>
    </citation>
    <scope>NUCLEOTIDE SEQUENCE</scope>
    <source>
        <strain evidence="7">H1576</strain>
    </source>
</reference>
<evidence type="ECO:0000259" key="5">
    <source>
        <dbReference type="PROSITE" id="PS50111"/>
    </source>
</evidence>
<dbReference type="Proteomes" id="UP000671852">
    <property type="component" value="Chromosome"/>
</dbReference>
<dbReference type="EMBL" id="CP046072">
    <property type="protein sequence ID" value="QSZ41719.1"/>
    <property type="molecule type" value="Genomic_DNA"/>
</dbReference>
<dbReference type="GO" id="GO:0006935">
    <property type="term" value="P:chemotaxis"/>
    <property type="evidence" value="ECO:0007669"/>
    <property type="project" value="InterPro"/>
</dbReference>
<evidence type="ECO:0000256" key="2">
    <source>
        <dbReference type="ARBA" id="ARBA00029447"/>
    </source>
</evidence>
<dbReference type="Pfam" id="PF00015">
    <property type="entry name" value="MCPsignal"/>
    <property type="match status" value="1"/>
</dbReference>
<evidence type="ECO:0000313" key="7">
    <source>
        <dbReference type="EMBL" id="QSZ41719.1"/>
    </source>
</evidence>
<dbReference type="PROSITE" id="PS50885">
    <property type="entry name" value="HAMP"/>
    <property type="match status" value="1"/>
</dbReference>
<evidence type="ECO:0000256" key="1">
    <source>
        <dbReference type="ARBA" id="ARBA00023224"/>
    </source>
</evidence>
<keyword evidence="4" id="KW-0812">Transmembrane</keyword>
<dbReference type="GO" id="GO:0007165">
    <property type="term" value="P:signal transduction"/>
    <property type="evidence" value="ECO:0007669"/>
    <property type="project" value="UniProtKB-KW"/>
</dbReference>
<evidence type="ECO:0000256" key="3">
    <source>
        <dbReference type="PROSITE-ProRule" id="PRU00284"/>
    </source>
</evidence>
<feature type="domain" description="Methyl-accepting transducer" evidence="5">
    <location>
        <begin position="483"/>
        <end position="740"/>
    </location>
</feature>
<gene>
    <name evidence="7" type="ORF">GJV85_06225</name>
</gene>
<dbReference type="InterPro" id="IPR004090">
    <property type="entry name" value="Chemotax_Me-accpt_rcpt"/>
</dbReference>
<sequence length="755" mass="83816">MNFKSIKFRLVALSTVGLLLLGIAISIVAIDKSSDALLKARMDQLNSISEAKAAGLKEFTGFLSGLIRSTSSDINTVETLWYLSDGFDALEDEAEVDIDSAVTHLTEHYEKKYLNKINFNYPGTKQRKATEKYLPKSNNGKIAQELYIIENEYKIGEKNKLKMNMLHKDDYSKQHSLYHRKFKALSDQFGLYDVFLVNVEGNVVYSTYKEKDFGTNLIDGVYKDSGLASVFKKAMKAKLGEVVFDDFAPYMPSYNKAASFIASPLYFHEDIEGVIIFKLPIATFNNTMNFHGKFKEAGLGETGEAFLIAQDKKMRTDSRFVNTIEDSLVQEFKTTIGLFSVDTEPARKVLNGESGAMMANDYRGNEILNSYTPVNFFGDKWGVIVKMDRDEALESVIETRNMILIIALIIIVILTAVIILSIQKLIVIKLTLLQSAAYDLAKGEGDLTKNIHLSKGDEMHEVGNNINGFIEKVRITVDEAKQMSQKNAAIADNLSTTSQEIEQKALEEADIVRDVTREGSDLQEILQIAINDAQTVKQEISDTGEQLLNANNSIKELAAEVYNRSQVESEMADKLQQLSQDTQQVKDVLTVIADIADQTNLLALNAAIEAARAGEHGRGFAVVADEVRKLAERTQKSLSEINATISVIVQSVQDTSEQISDNAQKIEELSTNAQSVEEEIGSSVESMEASLIKVDKTVDGYIDNSKTIDHMIQQVERINKLSSENAKSVEGIASASDNLSEMTSQLNALLNEYKT</sequence>
<proteinExistence type="inferred from homology"/>
<dbReference type="SUPFAM" id="SSF58104">
    <property type="entry name" value="Methyl-accepting chemotaxis protein (MCP) signaling domain"/>
    <property type="match status" value="1"/>
</dbReference>
<name>A0A975B004_9BACT</name>
<keyword evidence="8" id="KW-1185">Reference proteome</keyword>
<organism evidence="7 8">
    <name type="scientific">Sulfurimonas aquatica</name>
    <dbReference type="NCBI Taxonomy" id="2672570"/>
    <lineage>
        <taxon>Bacteria</taxon>
        <taxon>Pseudomonadati</taxon>
        <taxon>Campylobacterota</taxon>
        <taxon>Epsilonproteobacteria</taxon>
        <taxon>Campylobacterales</taxon>
        <taxon>Sulfurimonadaceae</taxon>
        <taxon>Sulfurimonas</taxon>
    </lineage>
</organism>
<dbReference type="GO" id="GO:0004888">
    <property type="term" value="F:transmembrane signaling receptor activity"/>
    <property type="evidence" value="ECO:0007669"/>
    <property type="project" value="InterPro"/>
</dbReference>
<dbReference type="PANTHER" id="PTHR32089">
    <property type="entry name" value="METHYL-ACCEPTING CHEMOTAXIS PROTEIN MCPB"/>
    <property type="match status" value="1"/>
</dbReference>
<protein>
    <submittedName>
        <fullName evidence="7">Methyl-accepting chemotaxis protein</fullName>
    </submittedName>
</protein>
<dbReference type="Gene3D" id="6.10.340.10">
    <property type="match status" value="1"/>
</dbReference>
<reference evidence="7" key="1">
    <citation type="submission" date="2019-11" db="EMBL/GenBank/DDBJ databases">
        <authorList>
            <person name="Kojima H."/>
        </authorList>
    </citation>
    <scope>NUCLEOTIDE SEQUENCE</scope>
    <source>
        <strain evidence="7">H1576</strain>
    </source>
</reference>
<keyword evidence="4" id="KW-1133">Transmembrane helix</keyword>
<dbReference type="PANTHER" id="PTHR32089:SF114">
    <property type="entry name" value="METHYL-ACCEPTING CHEMOTAXIS PROTEIN MCPB"/>
    <property type="match status" value="1"/>
</dbReference>
<accession>A0A975B004</accession>
<dbReference type="SMART" id="SM00283">
    <property type="entry name" value="MA"/>
    <property type="match status" value="1"/>
</dbReference>
<keyword evidence="1 3" id="KW-0807">Transducer</keyword>
<dbReference type="PROSITE" id="PS50111">
    <property type="entry name" value="CHEMOTAXIS_TRANSDUC_2"/>
    <property type="match status" value="1"/>
</dbReference>
<dbReference type="AlphaFoldDB" id="A0A975B004"/>
<dbReference type="KEGG" id="saqt:GJV85_06225"/>
<evidence type="ECO:0000256" key="4">
    <source>
        <dbReference type="SAM" id="Phobius"/>
    </source>
</evidence>
<comment type="similarity">
    <text evidence="2">Belongs to the methyl-accepting chemotaxis (MCP) protein family.</text>
</comment>
<dbReference type="GO" id="GO:0016020">
    <property type="term" value="C:membrane"/>
    <property type="evidence" value="ECO:0007669"/>
    <property type="project" value="InterPro"/>
</dbReference>
<dbReference type="PRINTS" id="PR00260">
    <property type="entry name" value="CHEMTRNSDUCR"/>
</dbReference>
<dbReference type="CDD" id="cd18774">
    <property type="entry name" value="PDC2_HK_sensor"/>
    <property type="match status" value="1"/>
</dbReference>
<evidence type="ECO:0000259" key="6">
    <source>
        <dbReference type="PROSITE" id="PS50885"/>
    </source>
</evidence>
<dbReference type="InterPro" id="IPR004089">
    <property type="entry name" value="MCPsignal_dom"/>
</dbReference>
<feature type="transmembrane region" description="Helical" evidence="4">
    <location>
        <begin position="402"/>
        <end position="422"/>
    </location>
</feature>